<dbReference type="EMBL" id="CP067134">
    <property type="protein sequence ID" value="WCR10290.1"/>
    <property type="molecule type" value="Genomic_DNA"/>
</dbReference>
<gene>
    <name evidence="2" type="ORF">JHW45_14650</name>
</gene>
<dbReference type="InterPro" id="IPR054267">
    <property type="entry name" value="DUF6998"/>
</dbReference>
<dbReference type="Proteomes" id="UP001218412">
    <property type="component" value="Chromosome"/>
</dbReference>
<accession>A0ABY7STB9</accession>
<feature type="domain" description="DUF6998" evidence="1">
    <location>
        <begin position="31"/>
        <end position="147"/>
    </location>
</feature>
<dbReference type="RefSeq" id="WP_272858347.1">
    <property type="nucleotide sequence ID" value="NZ_CP067134.1"/>
</dbReference>
<dbReference type="Pfam" id="PF22522">
    <property type="entry name" value="DUF6998"/>
    <property type="match status" value="1"/>
</dbReference>
<sequence length="208" mass="22903">MPQTRVEEILATIKPLASEYMRITGKPLGVTGEIAEYVVAQKLGLELASARTPGYDALRVKDGKIERVQVKGRVVGRSPSPGQRVGAIKQNADCDVVMLVLLDDDLDAIEIWEAPYGTIAEILSRPGSKARERGQLGVAAFKAAARKIWPSPTSTNQSANSCPECGKVFKNGWIGIDAHWKSRHNHIMDYDQAWPLLKSGRYTQRPRP</sequence>
<proteinExistence type="predicted"/>
<keyword evidence="3" id="KW-1185">Reference proteome</keyword>
<reference evidence="2 3" key="1">
    <citation type="submission" date="2021-01" db="EMBL/GenBank/DDBJ databases">
        <title>Biogeographic distribution of Paracoccus.</title>
        <authorList>
            <person name="Hollensteiner J."/>
            <person name="Leineberger J."/>
            <person name="Brinkhoff T."/>
            <person name="Daniel R."/>
        </authorList>
    </citation>
    <scope>NUCLEOTIDE SEQUENCE [LARGE SCALE GENOMIC DNA]</scope>
    <source>
        <strain evidence="2 3">LMG25392</strain>
    </source>
</reference>
<protein>
    <recommendedName>
        <fullName evidence="1">DUF6998 domain-containing protein</fullName>
    </recommendedName>
</protein>
<evidence type="ECO:0000313" key="2">
    <source>
        <dbReference type="EMBL" id="WCR10290.1"/>
    </source>
</evidence>
<evidence type="ECO:0000259" key="1">
    <source>
        <dbReference type="Pfam" id="PF22522"/>
    </source>
</evidence>
<organism evidence="2 3">
    <name type="scientific">Paracoccus stylophorae</name>
    <dbReference type="NCBI Taxonomy" id="659350"/>
    <lineage>
        <taxon>Bacteria</taxon>
        <taxon>Pseudomonadati</taxon>
        <taxon>Pseudomonadota</taxon>
        <taxon>Alphaproteobacteria</taxon>
        <taxon>Rhodobacterales</taxon>
        <taxon>Paracoccaceae</taxon>
        <taxon>Paracoccus</taxon>
    </lineage>
</organism>
<name>A0ABY7STB9_9RHOB</name>
<evidence type="ECO:0000313" key="3">
    <source>
        <dbReference type="Proteomes" id="UP001218412"/>
    </source>
</evidence>